<dbReference type="Gene3D" id="3.30.230.10">
    <property type="match status" value="1"/>
</dbReference>
<evidence type="ECO:0000256" key="6">
    <source>
        <dbReference type="ARBA" id="ARBA00039335"/>
    </source>
</evidence>
<feature type="domain" description="S5 DRBM" evidence="10">
    <location>
        <begin position="175"/>
        <end position="239"/>
    </location>
</feature>
<evidence type="ECO:0000259" key="10">
    <source>
        <dbReference type="PROSITE" id="PS50881"/>
    </source>
</evidence>
<dbReference type="Pfam" id="PF21251">
    <property type="entry name" value="Ribosomal_uS5m_N"/>
    <property type="match status" value="1"/>
</dbReference>
<evidence type="ECO:0000256" key="7">
    <source>
        <dbReference type="ARBA" id="ARBA00041606"/>
    </source>
</evidence>
<dbReference type="InterPro" id="IPR013810">
    <property type="entry name" value="Ribosomal_uS5_N"/>
</dbReference>
<accession>A0AAV2IEF4</accession>
<dbReference type="InterPro" id="IPR048584">
    <property type="entry name" value="Ribosomal_uS5m_N"/>
</dbReference>
<evidence type="ECO:0000256" key="2">
    <source>
        <dbReference type="ARBA" id="ARBA00008945"/>
    </source>
</evidence>
<comment type="caution">
    <text evidence="11">The sequence shown here is derived from an EMBL/GenBank/DDBJ whole genome shotgun (WGS) entry which is preliminary data.</text>
</comment>
<sequence>MFKMATSYLFRAVTFNTKQAYRIFAKEICCNQIVSTMTASTQGFSLIFSRTYTSFVKTVTADQLWLGVTSVSNAGRKRGRARSLKKRIDLNRGQRMGFGKTRMVFPGLTGPPLAGKKFLEIHKSKEQEEEPRPIERPRRKFLKVPPLLRGYSGRKFPGTSVGPPDPINDYEFTGFDSKVLEYKMVAHMTGNLGRKATISALVVTGNGAGLAGYAVAKAPTGKAALRKAKNKAAQRLQYFERYNDHTGKFKVLMTLKFSTVFHNFAVTEGKTTLFVQKKSKGHGVISHRVIKTMCEIIGIKDLYVKTEGRTGNIQNVTKAFFRGLMEQETHQQLADRMGLNVVEYRAEMENIPIPVATPSQGFSRPDALKEEAFDFDNLYYKDGRIPLKKYVDPNMKFKLPSTLKHFQLENRYRNQREARLLRIVHGLEPTLEELKIRQKPLK</sequence>
<dbReference type="GO" id="GO:0003723">
    <property type="term" value="F:RNA binding"/>
    <property type="evidence" value="ECO:0007669"/>
    <property type="project" value="InterPro"/>
</dbReference>
<dbReference type="FunFam" id="3.30.160.20:FF:000022">
    <property type="entry name" value="28S ribosomal protein S5, mitochondrial"/>
    <property type="match status" value="1"/>
</dbReference>
<dbReference type="AlphaFoldDB" id="A0AAV2IEF4"/>
<dbReference type="FunFam" id="3.30.230.10:FF:000002">
    <property type="entry name" value="30S ribosomal protein S5"/>
    <property type="match status" value="1"/>
</dbReference>
<dbReference type="Proteomes" id="UP001497497">
    <property type="component" value="Unassembled WGS sequence"/>
</dbReference>
<dbReference type="InterPro" id="IPR005324">
    <property type="entry name" value="Ribosomal_uS5_C"/>
</dbReference>
<dbReference type="PANTHER" id="PTHR48277">
    <property type="entry name" value="MITOCHONDRIAL RIBOSOMAL PROTEIN S5"/>
    <property type="match status" value="1"/>
</dbReference>
<evidence type="ECO:0000313" key="12">
    <source>
        <dbReference type="Proteomes" id="UP001497497"/>
    </source>
</evidence>
<dbReference type="InterPro" id="IPR000851">
    <property type="entry name" value="Ribosomal_uS5"/>
</dbReference>
<organism evidence="11 12">
    <name type="scientific">Lymnaea stagnalis</name>
    <name type="common">Great pond snail</name>
    <name type="synonym">Helix stagnalis</name>
    <dbReference type="NCBI Taxonomy" id="6523"/>
    <lineage>
        <taxon>Eukaryota</taxon>
        <taxon>Metazoa</taxon>
        <taxon>Spiralia</taxon>
        <taxon>Lophotrochozoa</taxon>
        <taxon>Mollusca</taxon>
        <taxon>Gastropoda</taxon>
        <taxon>Heterobranchia</taxon>
        <taxon>Euthyneura</taxon>
        <taxon>Panpulmonata</taxon>
        <taxon>Hygrophila</taxon>
        <taxon>Lymnaeoidea</taxon>
        <taxon>Lymnaeidae</taxon>
        <taxon>Lymnaea</taxon>
    </lineage>
</organism>
<dbReference type="Pfam" id="PF00333">
    <property type="entry name" value="Ribosomal_S5"/>
    <property type="match status" value="1"/>
</dbReference>
<dbReference type="GO" id="GO:0003735">
    <property type="term" value="F:structural constituent of ribosome"/>
    <property type="evidence" value="ECO:0007669"/>
    <property type="project" value="UniProtKB-UniRule"/>
</dbReference>
<keyword evidence="12" id="KW-1185">Reference proteome</keyword>
<reference evidence="11 12" key="1">
    <citation type="submission" date="2024-04" db="EMBL/GenBank/DDBJ databases">
        <authorList>
            <consortium name="Genoscope - CEA"/>
            <person name="William W."/>
        </authorList>
    </citation>
    <scope>NUCLEOTIDE SEQUENCE [LARGE SCALE GENOMIC DNA]</scope>
</reference>
<protein>
    <recommendedName>
        <fullName evidence="6">Small ribosomal subunit protein uS5m</fullName>
    </recommendedName>
    <alternativeName>
        <fullName evidence="7">28S ribosomal protein S5, mitochondrial</fullName>
    </alternativeName>
</protein>
<dbReference type="SUPFAM" id="SSF54768">
    <property type="entry name" value="dsRNA-binding domain-like"/>
    <property type="match status" value="1"/>
</dbReference>
<name>A0AAV2IEF4_LYMST</name>
<evidence type="ECO:0000256" key="8">
    <source>
        <dbReference type="PROSITE-ProRule" id="PRU00268"/>
    </source>
</evidence>
<evidence type="ECO:0000256" key="1">
    <source>
        <dbReference type="ARBA" id="ARBA00004173"/>
    </source>
</evidence>
<dbReference type="InterPro" id="IPR014721">
    <property type="entry name" value="Ribsml_uS5_D2-typ_fold_subgr"/>
</dbReference>
<dbReference type="GO" id="GO:0005763">
    <property type="term" value="C:mitochondrial small ribosomal subunit"/>
    <property type="evidence" value="ECO:0007669"/>
    <property type="project" value="UniProtKB-ARBA"/>
</dbReference>
<comment type="subcellular location">
    <subcellularLocation>
        <location evidence="1">Mitochondrion</location>
    </subcellularLocation>
</comment>
<evidence type="ECO:0000256" key="3">
    <source>
        <dbReference type="ARBA" id="ARBA00022980"/>
    </source>
</evidence>
<evidence type="ECO:0000256" key="5">
    <source>
        <dbReference type="ARBA" id="ARBA00023274"/>
    </source>
</evidence>
<evidence type="ECO:0000256" key="4">
    <source>
        <dbReference type="ARBA" id="ARBA00023128"/>
    </source>
</evidence>
<dbReference type="InterPro" id="IPR020568">
    <property type="entry name" value="Ribosomal_Su5_D2-typ_SF"/>
</dbReference>
<dbReference type="EMBL" id="CAXITT010000581">
    <property type="protein sequence ID" value="CAL1543876.1"/>
    <property type="molecule type" value="Genomic_DNA"/>
</dbReference>
<evidence type="ECO:0000256" key="9">
    <source>
        <dbReference type="RuleBase" id="RU003823"/>
    </source>
</evidence>
<dbReference type="Gene3D" id="3.30.160.20">
    <property type="match status" value="1"/>
</dbReference>
<dbReference type="GO" id="GO:0005743">
    <property type="term" value="C:mitochondrial inner membrane"/>
    <property type="evidence" value="ECO:0007669"/>
    <property type="project" value="UniProtKB-ARBA"/>
</dbReference>
<proteinExistence type="inferred from homology"/>
<dbReference type="GO" id="GO:0006412">
    <property type="term" value="P:translation"/>
    <property type="evidence" value="ECO:0007669"/>
    <property type="project" value="InterPro"/>
</dbReference>
<keyword evidence="4" id="KW-0496">Mitochondrion</keyword>
<dbReference type="PROSITE" id="PS50881">
    <property type="entry name" value="S5_DSRBD"/>
    <property type="match status" value="1"/>
</dbReference>
<keyword evidence="3 8" id="KW-0689">Ribosomal protein</keyword>
<gene>
    <name evidence="11" type="ORF">GSLYS_00017389001</name>
</gene>
<dbReference type="SUPFAM" id="SSF54211">
    <property type="entry name" value="Ribosomal protein S5 domain 2-like"/>
    <property type="match status" value="1"/>
</dbReference>
<dbReference type="PANTHER" id="PTHR48277:SF1">
    <property type="entry name" value="MITOCHONDRIAL RIBOSOMAL PROTEIN S5"/>
    <property type="match status" value="1"/>
</dbReference>
<dbReference type="Pfam" id="PF03719">
    <property type="entry name" value="Ribosomal_S5_C"/>
    <property type="match status" value="1"/>
</dbReference>
<evidence type="ECO:0000313" key="11">
    <source>
        <dbReference type="EMBL" id="CAL1543876.1"/>
    </source>
</evidence>
<comment type="similarity">
    <text evidence="2 9">Belongs to the universal ribosomal protein uS5 family.</text>
</comment>
<keyword evidence="5 8" id="KW-0687">Ribonucleoprotein</keyword>